<dbReference type="RefSeq" id="WP_089047637.1">
    <property type="nucleotide sequence ID" value="NZ_CP097867.1"/>
</dbReference>
<reference evidence="2 3" key="1">
    <citation type="submission" date="2024-02" db="EMBL/GenBank/DDBJ databases">
        <title>Comparative Genomic Analysis of Flavobacterium Species Causing Columnaris Disease of Freshwater Fish in Thailand: Insights into Virulence and Resistance Mechanisms.</title>
        <authorList>
            <person name="Nguyen D."/>
            <person name="Chokmangmeepisarn P."/>
            <person name="Khianchaikhan K."/>
            <person name="Morishita M."/>
            <person name="Bunnoy A."/>
            <person name="Rodkhum C."/>
        </authorList>
    </citation>
    <scope>NUCLEOTIDE SEQUENCE [LARGE SCALE GENOMIC DNA]</scope>
    <source>
        <strain evidence="2 3">PCBSB2203</strain>
    </source>
</reference>
<dbReference type="Pfam" id="PF24880">
    <property type="entry name" value="DUF7738"/>
    <property type="match status" value="1"/>
</dbReference>
<organism evidence="2 3">
    <name type="scientific">Flavobacterium covae</name>
    <dbReference type="NCBI Taxonomy" id="2906076"/>
    <lineage>
        <taxon>Bacteria</taxon>
        <taxon>Pseudomonadati</taxon>
        <taxon>Bacteroidota</taxon>
        <taxon>Flavobacteriia</taxon>
        <taxon>Flavobacteriales</taxon>
        <taxon>Flavobacteriaceae</taxon>
        <taxon>Flavobacterium</taxon>
    </lineage>
</organism>
<dbReference type="InterPro" id="IPR056640">
    <property type="entry name" value="DUF7738"/>
</dbReference>
<protein>
    <recommendedName>
        <fullName evidence="1">DUF7738 domain-containing protein</fullName>
    </recommendedName>
</protein>
<evidence type="ECO:0000313" key="2">
    <source>
        <dbReference type="EMBL" id="MFK7004181.1"/>
    </source>
</evidence>
<comment type="caution">
    <text evidence="2">The sequence shown here is derived from an EMBL/GenBank/DDBJ whole genome shotgun (WGS) entry which is preliminary data.</text>
</comment>
<sequence length="277" mass="32103">MKIKSFLRIIILTFLNVSCQMKQEKKIDLETATIKVDSCGVYYKGHRLDLGDSVAQWEKVLGKPDRFIGEKTGAYIWDKLGISISDWEIGENVVDAIYIYFVNLDSPDGKAGLLSKAREWKQSTDEEIKEAEKWAEEMKKLPEYKKEEDFQIIKGQIDELYKKNYDYPFTTYQGIVNLHGNPVGAGMKVKEINENREKLSFSDRFGYVDQDIDGVNDSHNSTDTFGGDYRAPGCECKDGRLQYYELTFTSNGTLEFLKIAREEKTNYEFRKEYRKNN</sequence>
<evidence type="ECO:0000313" key="3">
    <source>
        <dbReference type="Proteomes" id="UP001621713"/>
    </source>
</evidence>
<dbReference type="Proteomes" id="UP001621713">
    <property type="component" value="Unassembled WGS sequence"/>
</dbReference>
<name>A0ABW8PIL1_9FLAO</name>
<dbReference type="EMBL" id="JAZHOJ010000019">
    <property type="protein sequence ID" value="MFK7004181.1"/>
    <property type="molecule type" value="Genomic_DNA"/>
</dbReference>
<accession>A0ABW8PIL1</accession>
<evidence type="ECO:0000259" key="1">
    <source>
        <dbReference type="Pfam" id="PF24880"/>
    </source>
</evidence>
<feature type="domain" description="DUF7738" evidence="1">
    <location>
        <begin position="33"/>
        <end position="193"/>
    </location>
</feature>
<gene>
    <name evidence="2" type="ORF">V3467_10030</name>
</gene>
<proteinExistence type="predicted"/>
<keyword evidence="3" id="KW-1185">Reference proteome</keyword>